<feature type="compositionally biased region" description="Polar residues" evidence="1">
    <location>
        <begin position="105"/>
        <end position="121"/>
    </location>
</feature>
<comment type="caution">
    <text evidence="2">The sequence shown here is derived from an EMBL/GenBank/DDBJ whole genome shotgun (WGS) entry which is preliminary data.</text>
</comment>
<name>A0A8H6HMM7_9AGAR</name>
<keyword evidence="5" id="KW-1185">Reference proteome</keyword>
<evidence type="ECO:0000313" key="3">
    <source>
        <dbReference type="EMBL" id="KAF6749234.1"/>
    </source>
</evidence>
<dbReference type="EMBL" id="JACGCI010000064">
    <property type="protein sequence ID" value="KAF6749230.1"/>
    <property type="molecule type" value="Genomic_DNA"/>
</dbReference>
<sequence length="212" mass="23292">MVEGNAMCDVGTGTPSRRMQTCAVCIRLQQRSAFEVRVKNDLPPHSNESPSPVHPMPTNASRLQPTPSIRREHLGLGLRRRRRVHMRGRVKLILRAPPEHRSCSAHPSTIPSAESRFSSASHKWESTDSQGRVDIGEQRLSLESVCACISIHGHPSSSGSMGGHSLNIVHALPTNRPCTAARLKVGAESRVHLRPVSFEIGVEVPTRDLSSW</sequence>
<accession>A0A8H6HMM7</accession>
<dbReference type="AlphaFoldDB" id="A0A8H6HMM7"/>
<protein>
    <submittedName>
        <fullName evidence="2">Uncharacterized protein</fullName>
    </submittedName>
</protein>
<evidence type="ECO:0000313" key="2">
    <source>
        <dbReference type="EMBL" id="KAF6749230.1"/>
    </source>
</evidence>
<feature type="region of interest" description="Disordered" evidence="1">
    <location>
        <begin position="99"/>
        <end position="132"/>
    </location>
</feature>
<reference evidence="2 5" key="1">
    <citation type="submission" date="2020-07" db="EMBL/GenBank/DDBJ databases">
        <title>Comparative genomics of pyrophilous fungi reveals a link between fire events and developmental genes.</title>
        <authorList>
            <consortium name="DOE Joint Genome Institute"/>
            <person name="Steindorff A.S."/>
            <person name="Carver A."/>
            <person name="Calhoun S."/>
            <person name="Stillman K."/>
            <person name="Liu H."/>
            <person name="Lipzen A."/>
            <person name="Pangilinan J."/>
            <person name="Labutti K."/>
            <person name="Bruns T.D."/>
            <person name="Grigoriev I.V."/>
        </authorList>
    </citation>
    <scope>NUCLEOTIDE SEQUENCE [LARGE SCALE GENOMIC DNA]</scope>
    <source>
        <strain evidence="2 5">CBS 144469</strain>
    </source>
</reference>
<organism evidence="2 5">
    <name type="scientific">Ephemerocybe angulata</name>
    <dbReference type="NCBI Taxonomy" id="980116"/>
    <lineage>
        <taxon>Eukaryota</taxon>
        <taxon>Fungi</taxon>
        <taxon>Dikarya</taxon>
        <taxon>Basidiomycota</taxon>
        <taxon>Agaricomycotina</taxon>
        <taxon>Agaricomycetes</taxon>
        <taxon>Agaricomycetidae</taxon>
        <taxon>Agaricales</taxon>
        <taxon>Agaricineae</taxon>
        <taxon>Psathyrellaceae</taxon>
        <taxon>Ephemerocybe</taxon>
    </lineage>
</organism>
<evidence type="ECO:0000313" key="5">
    <source>
        <dbReference type="Proteomes" id="UP000521943"/>
    </source>
</evidence>
<dbReference type="Proteomes" id="UP000521943">
    <property type="component" value="Unassembled WGS sequence"/>
</dbReference>
<evidence type="ECO:0000313" key="4">
    <source>
        <dbReference type="EMBL" id="KAF6749237.1"/>
    </source>
</evidence>
<dbReference type="EMBL" id="JACGCI010000064">
    <property type="protein sequence ID" value="KAF6749237.1"/>
    <property type="molecule type" value="Genomic_DNA"/>
</dbReference>
<evidence type="ECO:0000256" key="1">
    <source>
        <dbReference type="SAM" id="MobiDB-lite"/>
    </source>
</evidence>
<proteinExistence type="predicted"/>
<feature type="region of interest" description="Disordered" evidence="1">
    <location>
        <begin position="40"/>
        <end position="64"/>
    </location>
</feature>
<gene>
    <name evidence="2" type="ORF">DFP72DRAFT_913644</name>
    <name evidence="3" type="ORF">DFP72DRAFT_913664</name>
    <name evidence="4" type="ORF">DFP72DRAFT_913675</name>
</gene>
<dbReference type="EMBL" id="JACGCI010000064">
    <property type="protein sequence ID" value="KAF6749234.1"/>
    <property type="molecule type" value="Genomic_DNA"/>
</dbReference>